<keyword evidence="1" id="KW-1133">Transmembrane helix</keyword>
<proteinExistence type="predicted"/>
<evidence type="ECO:0000313" key="3">
    <source>
        <dbReference type="WBParaSite" id="Pan_g11729.t1"/>
    </source>
</evidence>
<keyword evidence="1" id="KW-0472">Membrane</keyword>
<reference evidence="3" key="2">
    <citation type="submission" date="2020-10" db="UniProtKB">
        <authorList>
            <consortium name="WormBaseParasite"/>
        </authorList>
    </citation>
    <scope>IDENTIFICATION</scope>
</reference>
<dbReference type="WBParaSite" id="Pan_g11729.t1">
    <property type="protein sequence ID" value="Pan_g11729.t1"/>
    <property type="gene ID" value="Pan_g11729"/>
</dbReference>
<name>A0A7E4UQZ3_PANRE</name>
<feature type="transmembrane region" description="Helical" evidence="1">
    <location>
        <begin position="29"/>
        <end position="47"/>
    </location>
</feature>
<evidence type="ECO:0000313" key="2">
    <source>
        <dbReference type="Proteomes" id="UP000492821"/>
    </source>
</evidence>
<dbReference type="AlphaFoldDB" id="A0A7E4UQZ3"/>
<dbReference type="PANTHER" id="PTHR22718">
    <property type="entry name" value="SERPENTINE RECEPTOR, CLASS X"/>
    <property type="match status" value="1"/>
</dbReference>
<dbReference type="SUPFAM" id="SSF81321">
    <property type="entry name" value="Family A G protein-coupled receptor-like"/>
    <property type="match status" value="1"/>
</dbReference>
<feature type="transmembrane region" description="Helical" evidence="1">
    <location>
        <begin position="103"/>
        <end position="124"/>
    </location>
</feature>
<reference evidence="2" key="1">
    <citation type="journal article" date="2013" name="Genetics">
        <title>The draft genome and transcriptome of Panagrellus redivivus are shaped by the harsh demands of a free-living lifestyle.</title>
        <authorList>
            <person name="Srinivasan J."/>
            <person name="Dillman A.R."/>
            <person name="Macchietto M.G."/>
            <person name="Heikkinen L."/>
            <person name="Lakso M."/>
            <person name="Fracchia K.M."/>
            <person name="Antoshechkin I."/>
            <person name="Mortazavi A."/>
            <person name="Wong G."/>
            <person name="Sternberg P.W."/>
        </authorList>
    </citation>
    <scope>NUCLEOTIDE SEQUENCE [LARGE SCALE GENOMIC DNA]</scope>
    <source>
        <strain evidence="2">MT8872</strain>
    </source>
</reference>
<feature type="transmembrane region" description="Helical" evidence="1">
    <location>
        <begin position="68"/>
        <end position="91"/>
    </location>
</feature>
<keyword evidence="1" id="KW-0812">Transmembrane</keyword>
<keyword evidence="2" id="KW-1185">Reference proteome</keyword>
<protein>
    <submittedName>
        <fullName evidence="3">7TM_GPCR_Srx domain-containing protein</fullName>
    </submittedName>
</protein>
<organism evidence="2 3">
    <name type="scientific">Panagrellus redivivus</name>
    <name type="common">Microworm</name>
    <dbReference type="NCBI Taxonomy" id="6233"/>
    <lineage>
        <taxon>Eukaryota</taxon>
        <taxon>Metazoa</taxon>
        <taxon>Ecdysozoa</taxon>
        <taxon>Nematoda</taxon>
        <taxon>Chromadorea</taxon>
        <taxon>Rhabditida</taxon>
        <taxon>Tylenchina</taxon>
        <taxon>Panagrolaimomorpha</taxon>
        <taxon>Panagrolaimoidea</taxon>
        <taxon>Panagrolaimidae</taxon>
        <taxon>Panagrellus</taxon>
    </lineage>
</organism>
<sequence>MHYPVFSYAYIDTGFNYENIFIDLPMNSLGSLICSVLYIWVFIYVHKTSKATSEVLKTHANAKRVKEVRYAVQFAGCSVLFFLCWMTFRVFPLTLPKQIPQLFSITTLCLIWHCTANSLIFIIFNHEFKNKYFRRGMTSTVSKVVSVAHNTAKSSSRQK</sequence>
<evidence type="ECO:0000256" key="1">
    <source>
        <dbReference type="SAM" id="Phobius"/>
    </source>
</evidence>
<dbReference type="PANTHER" id="PTHR22718:SF36">
    <property type="entry name" value="G_PROTEIN_RECEP_F1_2 DOMAIN-CONTAINING PROTEIN-RELATED"/>
    <property type="match status" value="1"/>
</dbReference>
<dbReference type="Gene3D" id="1.20.1070.10">
    <property type="entry name" value="Rhodopsin 7-helix transmembrane proteins"/>
    <property type="match status" value="1"/>
</dbReference>
<dbReference type="Proteomes" id="UP000492821">
    <property type="component" value="Unassembled WGS sequence"/>
</dbReference>
<accession>A0A7E4UQZ3</accession>